<dbReference type="InterPro" id="IPR057039">
    <property type="entry name" value="At5g52880_ARM"/>
</dbReference>
<dbReference type="AlphaFoldDB" id="A0A5N6LL30"/>
<dbReference type="OrthoDB" id="10257471at2759"/>
<name>A0A5N6LL30_9ASTR</name>
<proteinExistence type="predicted"/>
<dbReference type="SMART" id="SM00256">
    <property type="entry name" value="FBOX"/>
    <property type="match status" value="1"/>
</dbReference>
<evidence type="ECO:0000259" key="1">
    <source>
        <dbReference type="PROSITE" id="PS50181"/>
    </source>
</evidence>
<dbReference type="PROSITE" id="PS50181">
    <property type="entry name" value="FBOX"/>
    <property type="match status" value="1"/>
</dbReference>
<reference evidence="2 3" key="1">
    <citation type="submission" date="2019-05" db="EMBL/GenBank/DDBJ databases">
        <title>Mikania micrantha, genome provides insights into the molecular mechanism of rapid growth.</title>
        <authorList>
            <person name="Liu B."/>
        </authorList>
    </citation>
    <scope>NUCLEOTIDE SEQUENCE [LARGE SCALE GENOMIC DNA]</scope>
    <source>
        <strain evidence="2">NLD-2019</strain>
        <tissue evidence="2">Leaf</tissue>
    </source>
</reference>
<dbReference type="Proteomes" id="UP000326396">
    <property type="component" value="Linkage Group LG9"/>
</dbReference>
<dbReference type="Gene3D" id="1.20.1280.50">
    <property type="match status" value="1"/>
</dbReference>
<feature type="domain" description="F-box" evidence="1">
    <location>
        <begin position="134"/>
        <end position="180"/>
    </location>
</feature>
<protein>
    <recommendedName>
        <fullName evidence="1">F-box domain-containing protein</fullName>
    </recommendedName>
</protein>
<dbReference type="Pfam" id="PF24104">
    <property type="entry name" value="At5g52880_ARM"/>
    <property type="match status" value="1"/>
</dbReference>
<dbReference type="InterPro" id="IPR036047">
    <property type="entry name" value="F-box-like_dom_sf"/>
</dbReference>
<dbReference type="PANTHER" id="PTHR47744">
    <property type="entry name" value="OS05G0526300 PROTEIN"/>
    <property type="match status" value="1"/>
</dbReference>
<gene>
    <name evidence="2" type="ORF">E3N88_39889</name>
</gene>
<dbReference type="PANTHER" id="PTHR47744:SF1">
    <property type="entry name" value="OS05G0526300 PROTEIN"/>
    <property type="match status" value="1"/>
</dbReference>
<dbReference type="InterPro" id="IPR001810">
    <property type="entry name" value="F-box_dom"/>
</dbReference>
<sequence length="315" mass="36058">MEAERGKEKDPLEDSTVESFEEMEGAVNRYQKLGLQKSLYQSCNYSSACRELASIIKLSYSKLPKVLQSIVFQDVLTAFRLLPRMHTQSAISAANTLLQGVESALPKQKKTLAVTEFKHAIVAHKRCSKARDNYFHLLELPKDVLVHIFSFLDVQSLVSASQVCRSWNVASRDNHLWQLMYTMFFNTSHNLSKTNNKLFGRLTKHEESERSQDNIACNSSLDWKTNFKKTYDGLLSKKLLTSLRGFCTHCHAIIWVTDMDNKDNSWVKCRYHQIKPISSSQIVEYINGDCASSDSDSDSDSYYDFSSKLWAYPKS</sequence>
<comment type="caution">
    <text evidence="2">The sequence shown here is derived from an EMBL/GenBank/DDBJ whole genome shotgun (WGS) entry which is preliminary data.</text>
</comment>
<accession>A0A5N6LL30</accession>
<dbReference type="SUPFAM" id="SSF81383">
    <property type="entry name" value="F-box domain"/>
    <property type="match status" value="1"/>
</dbReference>
<evidence type="ECO:0000313" key="2">
    <source>
        <dbReference type="EMBL" id="KAD2392912.1"/>
    </source>
</evidence>
<dbReference type="EMBL" id="SZYD01000019">
    <property type="protein sequence ID" value="KAD2392912.1"/>
    <property type="molecule type" value="Genomic_DNA"/>
</dbReference>
<keyword evidence="3" id="KW-1185">Reference proteome</keyword>
<evidence type="ECO:0000313" key="3">
    <source>
        <dbReference type="Proteomes" id="UP000326396"/>
    </source>
</evidence>
<dbReference type="Pfam" id="PF12937">
    <property type="entry name" value="F-box-like"/>
    <property type="match status" value="1"/>
</dbReference>
<organism evidence="2 3">
    <name type="scientific">Mikania micrantha</name>
    <name type="common">bitter vine</name>
    <dbReference type="NCBI Taxonomy" id="192012"/>
    <lineage>
        <taxon>Eukaryota</taxon>
        <taxon>Viridiplantae</taxon>
        <taxon>Streptophyta</taxon>
        <taxon>Embryophyta</taxon>
        <taxon>Tracheophyta</taxon>
        <taxon>Spermatophyta</taxon>
        <taxon>Magnoliopsida</taxon>
        <taxon>eudicotyledons</taxon>
        <taxon>Gunneridae</taxon>
        <taxon>Pentapetalae</taxon>
        <taxon>asterids</taxon>
        <taxon>campanulids</taxon>
        <taxon>Asterales</taxon>
        <taxon>Asteraceae</taxon>
        <taxon>Asteroideae</taxon>
        <taxon>Heliantheae alliance</taxon>
        <taxon>Eupatorieae</taxon>
        <taxon>Mikania</taxon>
    </lineage>
</organism>